<gene>
    <name evidence="1" type="ORF">SS37A_32230</name>
</gene>
<sequence length="244" mass="26207">MTLDRTFARGLVFFAGLLISGAVSAEELKSQYTSLQDCETLERLKLPGRALEKGAGTGIFRCKGIDNYSVYVIEDDPRSFLVLGRDGKLFSLEKPLVSNFKLGEFPNVSGAKKAEWRLDADGKAAGLIVRVSYQRAEKPGASASALFVFDLRGEPAFIGSAATNEEARGLIDGALGAGAAAEDKRSRDCNAIYAGLCKGFEPGPEMLGRCFDKRPAIADKIPPKCIADFQTNIENYHEATAGGK</sequence>
<dbReference type="Proteomes" id="UP001317629">
    <property type="component" value="Chromosome"/>
</dbReference>
<evidence type="ECO:0000313" key="2">
    <source>
        <dbReference type="Proteomes" id="UP001317629"/>
    </source>
</evidence>
<dbReference type="RefSeq" id="WP_281929190.1">
    <property type="nucleotide sequence ID" value="NZ_AP027142.1"/>
</dbReference>
<name>A0ABM8ECG4_9HYPH</name>
<organism evidence="1 2">
    <name type="scientific">Methylocystis iwaonis</name>
    <dbReference type="NCBI Taxonomy" id="2885079"/>
    <lineage>
        <taxon>Bacteria</taxon>
        <taxon>Pseudomonadati</taxon>
        <taxon>Pseudomonadota</taxon>
        <taxon>Alphaproteobacteria</taxon>
        <taxon>Hyphomicrobiales</taxon>
        <taxon>Methylocystaceae</taxon>
        <taxon>Methylocystis</taxon>
    </lineage>
</organism>
<proteinExistence type="predicted"/>
<protein>
    <submittedName>
        <fullName evidence="1">Uncharacterized protein</fullName>
    </submittedName>
</protein>
<dbReference type="EMBL" id="AP027142">
    <property type="protein sequence ID" value="BDV35694.1"/>
    <property type="molecule type" value="Genomic_DNA"/>
</dbReference>
<evidence type="ECO:0000313" key="1">
    <source>
        <dbReference type="EMBL" id="BDV35694.1"/>
    </source>
</evidence>
<reference evidence="1 2" key="1">
    <citation type="journal article" date="2023" name="Int. J. Syst. Evol. Microbiol.">
        <title>Methylocystis iwaonis sp. nov., a type II methane-oxidizing bacterium from surface soil of a rice paddy field in Japan, and emended description of the genus Methylocystis (ex Whittenbury et al. 1970) Bowman et al. 1993.</title>
        <authorList>
            <person name="Kaise H."/>
            <person name="Sawadogo J.B."/>
            <person name="Alam M.S."/>
            <person name="Ueno C."/>
            <person name="Dianou D."/>
            <person name="Shinjo R."/>
            <person name="Asakawa S."/>
        </authorList>
    </citation>
    <scope>NUCLEOTIDE SEQUENCE [LARGE SCALE GENOMIC DNA]</scope>
    <source>
        <strain evidence="1 2">SS37A-Re</strain>
    </source>
</reference>
<accession>A0ABM8ECG4</accession>
<keyword evidence="2" id="KW-1185">Reference proteome</keyword>